<evidence type="ECO:0000313" key="4">
    <source>
        <dbReference type="Proteomes" id="UP000286260"/>
    </source>
</evidence>
<evidence type="ECO:0000256" key="1">
    <source>
        <dbReference type="SAM" id="SignalP"/>
    </source>
</evidence>
<name>A0A3R6BCI0_9BACT</name>
<dbReference type="InterPro" id="IPR016624">
    <property type="entry name" value="UCP014753"/>
</dbReference>
<feature type="chain" id="PRO_5018789525" evidence="1">
    <location>
        <begin position="24"/>
        <end position="405"/>
    </location>
</feature>
<dbReference type="RefSeq" id="WP_055285097.1">
    <property type="nucleotide sequence ID" value="NZ_CABIXG010000014.1"/>
</dbReference>
<protein>
    <submittedName>
        <fullName evidence="3">DUF2264 domain-containing protein</fullName>
    </submittedName>
</protein>
<keyword evidence="1" id="KW-0732">Signal</keyword>
<dbReference type="Pfam" id="PF10022">
    <property type="entry name" value="DUF2264"/>
    <property type="match status" value="1"/>
</dbReference>
<dbReference type="InterPro" id="IPR049349">
    <property type="entry name" value="DUF2264_N"/>
</dbReference>
<dbReference type="PANTHER" id="PTHR35339">
    <property type="entry name" value="LINALOOL DEHYDRATASE_ISOMERASE DOMAIN-CONTAINING PROTEIN"/>
    <property type="match status" value="1"/>
</dbReference>
<evidence type="ECO:0000259" key="2">
    <source>
        <dbReference type="Pfam" id="PF10022"/>
    </source>
</evidence>
<organism evidence="3 4">
    <name type="scientific">Parabacteroides merdae</name>
    <dbReference type="NCBI Taxonomy" id="46503"/>
    <lineage>
        <taxon>Bacteria</taxon>
        <taxon>Pseudomonadati</taxon>
        <taxon>Bacteroidota</taxon>
        <taxon>Bacteroidia</taxon>
        <taxon>Bacteroidales</taxon>
        <taxon>Tannerellaceae</taxon>
        <taxon>Parabacteroides</taxon>
    </lineage>
</organism>
<comment type="caution">
    <text evidence="3">The sequence shown here is derived from an EMBL/GenBank/DDBJ whole genome shotgun (WGS) entry which is preliminary data.</text>
</comment>
<feature type="domain" description="DUF2264" evidence="2">
    <location>
        <begin position="31"/>
        <end position="387"/>
    </location>
</feature>
<evidence type="ECO:0000313" key="3">
    <source>
        <dbReference type="EMBL" id="RHC90174.1"/>
    </source>
</evidence>
<reference evidence="3 4" key="1">
    <citation type="submission" date="2018-08" db="EMBL/GenBank/DDBJ databases">
        <title>A genome reference for cultivated species of the human gut microbiota.</title>
        <authorList>
            <person name="Zou Y."/>
            <person name="Xue W."/>
            <person name="Luo G."/>
        </authorList>
    </citation>
    <scope>NUCLEOTIDE SEQUENCE [LARGE SCALE GENOMIC DNA]</scope>
    <source>
        <strain evidence="3 4">AM34-17</strain>
    </source>
</reference>
<feature type="signal peptide" evidence="1">
    <location>
        <begin position="1"/>
        <end position="23"/>
    </location>
</feature>
<dbReference type="PIRSF" id="PIRSF014753">
    <property type="entry name" value="UCP014753"/>
    <property type="match status" value="1"/>
</dbReference>
<accession>A0A3R6BCI0</accession>
<dbReference type="EMBL" id="QSII01000001">
    <property type="protein sequence ID" value="RHC90174.1"/>
    <property type="molecule type" value="Genomic_DNA"/>
</dbReference>
<dbReference type="Proteomes" id="UP000286260">
    <property type="component" value="Unassembled WGS sequence"/>
</dbReference>
<dbReference type="AlphaFoldDB" id="A0A3R6BCI0"/>
<proteinExistence type="predicted"/>
<dbReference type="PANTHER" id="PTHR35339:SF3">
    <property type="entry name" value="DUF2264 DOMAIN-CONTAINING PROTEIN"/>
    <property type="match status" value="1"/>
</dbReference>
<sequence>MRNSLKIAVLILCTICLPFTGNAQQTTGKEDRAFWVENLTRIADPVLVNLSNNTLKKNMPYESLGNRRRFSHLEAVGRLVCGIAPWLELGPDNTPEGKLREKYINLTVKGLKNAVNPGAPDYLVFGEPSQPLVDAAFLAQGLLRAPKQLWGNLDPQAKEWMITELKRSRNIKPFENNWLLFASTVEAALLEFTGECDMERMLYGVKKFRDEWYKGDAMYGDGVDFHMDYYNSFVIHPMLTDVLVVMKKHNIEGADFLDTQLKRHARYAEILERFISPEGSFPVVGRSICYRFGAFHALGQAALMHILPERVKPAQVRCALTSVIRRQLKSPANFDKNGWLRVGFTGEQIEISESYINTGSVYLCAFGLVPLGLPETDEFWSAPYTEWTNVKAWNGEKVQADHAIK</sequence>
<gene>
    <name evidence="3" type="ORF">DW828_01170</name>
</gene>